<proteinExistence type="inferred from homology"/>
<dbReference type="RefSeq" id="WP_075908489.1">
    <property type="nucleotide sequence ID" value="NZ_CP041150.1"/>
</dbReference>
<evidence type="ECO:0000256" key="3">
    <source>
        <dbReference type="ARBA" id="ARBA00022801"/>
    </source>
</evidence>
<dbReference type="SMART" id="SM00849">
    <property type="entry name" value="Lactamase_B"/>
    <property type="match status" value="1"/>
</dbReference>
<feature type="domain" description="Metallo-beta-lactamase" evidence="5">
    <location>
        <begin position="21"/>
        <end position="247"/>
    </location>
</feature>
<sequence length="273" mass="29451">MTVAYVLDVGTLRPLGGGDVPTQCLVIERPEGLLAVDAGLSRALLEDPRGLSFERFFIRPPKLPALALVNQIQALGYRPGDLTDIVLTHLHSEHAAGIMDFPSARIHVAKREFDIAHDGSVRSRISYRRNIWAHGPRWELHCGAQTWNGIQGVSAISADVLLVPLPGHTLGHCGIAVRTAPDRWLLHAGDATYSTPARSAGESMVPPSFPLRQYQHVAASDRTAAVSSRNHLERIAKLDGVDVMCSHKGVAQVPLGASLVSAPAKRYLVEAGQ</sequence>
<keyword evidence="4" id="KW-0862">Zinc</keyword>
<keyword evidence="3" id="KW-0378">Hydrolase</keyword>
<dbReference type="InterPro" id="IPR036866">
    <property type="entry name" value="RibonucZ/Hydroxyglut_hydro"/>
</dbReference>
<dbReference type="Gene3D" id="3.60.15.10">
    <property type="entry name" value="Ribonuclease Z/Hydroxyacylglutathione hydrolase-like"/>
    <property type="match status" value="1"/>
</dbReference>
<dbReference type="GO" id="GO:0046872">
    <property type="term" value="F:metal ion binding"/>
    <property type="evidence" value="ECO:0007669"/>
    <property type="project" value="UniProtKB-KW"/>
</dbReference>
<dbReference type="Proteomes" id="UP000317728">
    <property type="component" value="Chromosome"/>
</dbReference>
<evidence type="ECO:0000259" key="5">
    <source>
        <dbReference type="SMART" id="SM00849"/>
    </source>
</evidence>
<evidence type="ECO:0000313" key="7">
    <source>
        <dbReference type="Proteomes" id="UP000317728"/>
    </source>
</evidence>
<gene>
    <name evidence="6" type="ORF">FJK96_14580</name>
</gene>
<evidence type="ECO:0000256" key="4">
    <source>
        <dbReference type="ARBA" id="ARBA00022833"/>
    </source>
</evidence>
<accession>A0AB73U385</accession>
<dbReference type="PANTHER" id="PTHR42978:SF3">
    <property type="entry name" value="BLR3078 PROTEIN"/>
    <property type="match status" value="1"/>
</dbReference>
<name>A0AB73U385_MYCCH</name>
<evidence type="ECO:0000256" key="2">
    <source>
        <dbReference type="ARBA" id="ARBA00022723"/>
    </source>
</evidence>
<dbReference type="GO" id="GO:0016787">
    <property type="term" value="F:hydrolase activity"/>
    <property type="evidence" value="ECO:0007669"/>
    <property type="project" value="UniProtKB-KW"/>
</dbReference>
<dbReference type="SUPFAM" id="SSF56281">
    <property type="entry name" value="Metallo-hydrolase/oxidoreductase"/>
    <property type="match status" value="1"/>
</dbReference>
<dbReference type="InterPro" id="IPR051013">
    <property type="entry name" value="MBL_superfamily_lactonases"/>
</dbReference>
<protein>
    <submittedName>
        <fullName evidence="6">MBL fold metallo-hydrolase</fullName>
    </submittedName>
</protein>
<reference evidence="6 7" key="1">
    <citation type="submission" date="2019-06" db="EMBL/GenBank/DDBJ databases">
        <title>Whole geneome sequnce of Mycobacteroides chelonae M77 isolated from bovine milk from Meghalaya, India.</title>
        <authorList>
            <person name="Vise E."/>
            <person name="Das S."/>
            <person name="Garg A."/>
            <person name="Ghatak S."/>
            <person name="Shakuntala I."/>
            <person name="Milton A.A.P."/>
            <person name="Karam A."/>
            <person name="Sanjukta R."/>
            <person name="Puro K."/>
            <person name="Sen A."/>
        </authorList>
    </citation>
    <scope>NUCLEOTIDE SEQUENCE [LARGE SCALE GENOMIC DNA]</scope>
    <source>
        <strain evidence="6 7">M77</strain>
    </source>
</reference>
<dbReference type="Pfam" id="PF00753">
    <property type="entry name" value="Lactamase_B"/>
    <property type="match status" value="1"/>
</dbReference>
<evidence type="ECO:0000256" key="1">
    <source>
        <dbReference type="ARBA" id="ARBA00007749"/>
    </source>
</evidence>
<dbReference type="PANTHER" id="PTHR42978">
    <property type="entry name" value="QUORUM-QUENCHING LACTONASE YTNP-RELATED-RELATED"/>
    <property type="match status" value="1"/>
</dbReference>
<comment type="similarity">
    <text evidence="1">Belongs to the metallo-beta-lactamase superfamily.</text>
</comment>
<organism evidence="6 7">
    <name type="scientific">Mycobacteroides chelonae</name>
    <name type="common">Mycobacterium chelonae</name>
    <dbReference type="NCBI Taxonomy" id="1774"/>
    <lineage>
        <taxon>Bacteria</taxon>
        <taxon>Bacillati</taxon>
        <taxon>Actinomycetota</taxon>
        <taxon>Actinomycetes</taxon>
        <taxon>Mycobacteriales</taxon>
        <taxon>Mycobacteriaceae</taxon>
        <taxon>Mycobacteroides</taxon>
    </lineage>
</organism>
<dbReference type="AlphaFoldDB" id="A0AB73U385"/>
<evidence type="ECO:0000313" key="6">
    <source>
        <dbReference type="EMBL" id="QDF71262.1"/>
    </source>
</evidence>
<dbReference type="EMBL" id="CP041150">
    <property type="protein sequence ID" value="QDF71262.1"/>
    <property type="molecule type" value="Genomic_DNA"/>
</dbReference>
<keyword evidence="2" id="KW-0479">Metal-binding</keyword>
<dbReference type="InterPro" id="IPR001279">
    <property type="entry name" value="Metallo-B-lactamas"/>
</dbReference>